<feature type="repeat" description="PPR" evidence="5">
    <location>
        <begin position="395"/>
        <end position="429"/>
    </location>
</feature>
<evidence type="ECO:0000313" key="7">
    <source>
        <dbReference type="EMBL" id="KAF9982973.1"/>
    </source>
</evidence>
<dbReference type="PANTHER" id="PTHR47447">
    <property type="entry name" value="OS03G0856100 PROTEIN"/>
    <property type="match status" value="1"/>
</dbReference>
<comment type="function">
    <text evidence="3">Regulates mitochondrial small subunit maturation by controlling 15S rRNA 5'-end processing. Localizes to the 5' precursor of the 15S rRNA in a position that is subsequently occupied by mS47 in the mature yeast mtSSU. Uses structure and sequence-specific RNA recognition, binding to a single-stranded region of the precursor and specifically recognizing bases -6 to -1. The exchange of Ccm1 for mS47 is coupled to the irreversible removal of precursor rRNA that is accompanied by conformational changes of the mitoribosomal proteins uS5m and mS26. These conformational changes signal completion of 5'-end rRNA processing through protection of the mature 5'-end of the 15S rRNA and stabilization of mS47. The removal of the 5' precursor together with the dissociation of Ccm1 may be catalyzed by the 5'-3' exoribonuclease Pet127. Involved in the specific removal of group I introns in mitochondrial encoded transcripts.</text>
</comment>
<feature type="non-terminal residue" evidence="7">
    <location>
        <position position="542"/>
    </location>
</feature>
<name>A0A9P6M9P5_9FUNG</name>
<protein>
    <recommendedName>
        <fullName evidence="6">Pentatricopeptide repeat-containing protein-mitochondrial domain-containing protein</fullName>
    </recommendedName>
</protein>
<dbReference type="EMBL" id="JAAAHW010003527">
    <property type="protein sequence ID" value="KAF9982973.1"/>
    <property type="molecule type" value="Genomic_DNA"/>
</dbReference>
<sequence>PYGFVSRTSSNSIRSIITATYPASQLSKYNHKLVRLAKDGQTSCLPIFDKCREILESNVKPDLTTYCVLLQAHERNNDLEAILRTFEEMQLAGVPPNISAFNIGLGAAATHGDTVVLEKIRDMLHKSALEPNANTYEIIIQGLCANQELEHALDLLGDMTVSVNEKGVPDENGRPTIDIPPTLQCYTPIIQLAVKLHESETAYLVLKMAEVQAGLSRLPPTLYIEVMARAAEDYVFYAVEYCWNKGVKQMGAYPDEGTCMLILNCAGHEKAPRLAAEVIQYMAQIGMVFQEYHFAPLFQAFFLAGKYKSAFNVLSIMRTSGLRPTYLTTTSILKALRGPAQIEEAFLCMKEMHQEGKKVDVVAINILIEAYGRHNDLTRATTIYETAPLLGVEPDTDTYNALLIGCLMNRNITEGRNVITMMHRSGVDPNVDTYQSLINLCLTQINYEDAFMYLEELKSHGVIPPESVYTGLVRKLARENDPRIKYVIEEMESFRYAVGPSLREYIETGGLSSVMKAERRRQIRKTRRINSRPLVLKKANVA</sequence>
<feature type="repeat" description="PPR" evidence="5">
    <location>
        <begin position="430"/>
        <end position="464"/>
    </location>
</feature>
<dbReference type="AlphaFoldDB" id="A0A9P6M9P5"/>
<proteinExistence type="inferred from homology"/>
<comment type="caution">
    <text evidence="7">The sequence shown here is derived from an EMBL/GenBank/DDBJ whole genome shotgun (WGS) entry which is preliminary data.</text>
</comment>
<organism evidence="7 8">
    <name type="scientific">Modicella reniformis</name>
    <dbReference type="NCBI Taxonomy" id="1440133"/>
    <lineage>
        <taxon>Eukaryota</taxon>
        <taxon>Fungi</taxon>
        <taxon>Fungi incertae sedis</taxon>
        <taxon>Mucoromycota</taxon>
        <taxon>Mortierellomycotina</taxon>
        <taxon>Mortierellomycetes</taxon>
        <taxon>Mortierellales</taxon>
        <taxon>Mortierellaceae</taxon>
        <taxon>Modicella</taxon>
    </lineage>
</organism>
<feature type="domain" description="Pentatricopeptide repeat-containing protein-mitochondrial" evidence="6">
    <location>
        <begin position="256"/>
        <end position="386"/>
    </location>
</feature>
<dbReference type="Gene3D" id="1.25.40.10">
    <property type="entry name" value="Tetratricopeptide repeat domain"/>
    <property type="match status" value="4"/>
</dbReference>
<dbReference type="InterPro" id="IPR057027">
    <property type="entry name" value="TPR_mt"/>
</dbReference>
<keyword evidence="2" id="KW-0677">Repeat</keyword>
<dbReference type="InterPro" id="IPR002885">
    <property type="entry name" value="PPR_rpt"/>
</dbReference>
<dbReference type="PROSITE" id="PS51375">
    <property type="entry name" value="PPR"/>
    <property type="match status" value="4"/>
</dbReference>
<feature type="repeat" description="PPR" evidence="5">
    <location>
        <begin position="360"/>
        <end position="394"/>
    </location>
</feature>
<evidence type="ECO:0000259" key="6">
    <source>
        <dbReference type="Pfam" id="PF23276"/>
    </source>
</evidence>
<dbReference type="PANTHER" id="PTHR47447:SF17">
    <property type="entry name" value="OS12G0638900 PROTEIN"/>
    <property type="match status" value="1"/>
</dbReference>
<evidence type="ECO:0000256" key="1">
    <source>
        <dbReference type="ARBA" id="ARBA00006192"/>
    </source>
</evidence>
<dbReference type="Pfam" id="PF12854">
    <property type="entry name" value="PPR_1"/>
    <property type="match status" value="1"/>
</dbReference>
<gene>
    <name evidence="7" type="ORF">BGZ65_002314</name>
</gene>
<evidence type="ECO:0000256" key="3">
    <source>
        <dbReference type="ARBA" id="ARBA00044493"/>
    </source>
</evidence>
<accession>A0A9P6M9P5</accession>
<reference evidence="7" key="1">
    <citation type="journal article" date="2020" name="Fungal Divers.">
        <title>Resolving the Mortierellaceae phylogeny through synthesis of multi-gene phylogenetics and phylogenomics.</title>
        <authorList>
            <person name="Vandepol N."/>
            <person name="Liber J."/>
            <person name="Desiro A."/>
            <person name="Na H."/>
            <person name="Kennedy M."/>
            <person name="Barry K."/>
            <person name="Grigoriev I.V."/>
            <person name="Miller A.N."/>
            <person name="O'Donnell K."/>
            <person name="Stajich J.E."/>
            <person name="Bonito G."/>
        </authorList>
    </citation>
    <scope>NUCLEOTIDE SEQUENCE</scope>
    <source>
        <strain evidence="7">MES-2147</strain>
    </source>
</reference>
<evidence type="ECO:0000256" key="2">
    <source>
        <dbReference type="ARBA" id="ARBA00022737"/>
    </source>
</evidence>
<dbReference type="OrthoDB" id="185373at2759"/>
<dbReference type="Pfam" id="PF13812">
    <property type="entry name" value="PPR_3"/>
    <property type="match status" value="2"/>
</dbReference>
<dbReference type="NCBIfam" id="TIGR00756">
    <property type="entry name" value="PPR"/>
    <property type="match status" value="3"/>
</dbReference>
<evidence type="ECO:0000256" key="4">
    <source>
        <dbReference type="ARBA" id="ARBA00044511"/>
    </source>
</evidence>
<dbReference type="InterPro" id="IPR011990">
    <property type="entry name" value="TPR-like_helical_dom_sf"/>
</dbReference>
<keyword evidence="8" id="KW-1185">Reference proteome</keyword>
<dbReference type="Pfam" id="PF23276">
    <property type="entry name" value="TPR_24"/>
    <property type="match status" value="1"/>
</dbReference>
<evidence type="ECO:0000313" key="8">
    <source>
        <dbReference type="Proteomes" id="UP000749646"/>
    </source>
</evidence>
<comment type="subunit">
    <text evidence="4">Binds to mitochondrial small subunit 15S rRNA.</text>
</comment>
<evidence type="ECO:0000256" key="5">
    <source>
        <dbReference type="PROSITE-ProRule" id="PRU00708"/>
    </source>
</evidence>
<feature type="repeat" description="PPR" evidence="5">
    <location>
        <begin position="62"/>
        <end position="96"/>
    </location>
</feature>
<comment type="similarity">
    <text evidence="1">Belongs to the CCM1 family.</text>
</comment>
<dbReference type="Proteomes" id="UP000749646">
    <property type="component" value="Unassembled WGS sequence"/>
</dbReference>